<dbReference type="EMBL" id="JAGGJV010000005">
    <property type="protein sequence ID" value="MBP1859427.1"/>
    <property type="molecule type" value="Genomic_DNA"/>
</dbReference>
<comment type="caution">
    <text evidence="1">The sequence shown here is derived from an EMBL/GenBank/DDBJ whole genome shotgun (WGS) entry which is preliminary data.</text>
</comment>
<dbReference type="PANTHER" id="PTHR19288:SF90">
    <property type="entry name" value="OS08G0542600 PROTEIN"/>
    <property type="match status" value="1"/>
</dbReference>
<keyword evidence="2" id="KW-1185">Reference proteome</keyword>
<dbReference type="GO" id="GO:0016787">
    <property type="term" value="F:hydrolase activity"/>
    <property type="evidence" value="ECO:0007669"/>
    <property type="project" value="UniProtKB-KW"/>
</dbReference>
<dbReference type="NCBIfam" id="TIGR01460">
    <property type="entry name" value="HAD-SF-IIA"/>
    <property type="match status" value="1"/>
</dbReference>
<dbReference type="Pfam" id="PF13242">
    <property type="entry name" value="Hydrolase_like"/>
    <property type="match status" value="1"/>
</dbReference>
<dbReference type="InterPro" id="IPR036412">
    <property type="entry name" value="HAD-like_sf"/>
</dbReference>
<proteinExistence type="predicted"/>
<dbReference type="Pfam" id="PF13344">
    <property type="entry name" value="Hydrolase_6"/>
    <property type="match status" value="1"/>
</dbReference>
<organism evidence="1 2">
    <name type="scientific">Rhizobium herbae</name>
    <dbReference type="NCBI Taxonomy" id="508661"/>
    <lineage>
        <taxon>Bacteria</taxon>
        <taxon>Pseudomonadati</taxon>
        <taxon>Pseudomonadota</taxon>
        <taxon>Alphaproteobacteria</taxon>
        <taxon>Hyphomicrobiales</taxon>
        <taxon>Rhizobiaceae</taxon>
        <taxon>Rhizobium/Agrobacterium group</taxon>
        <taxon>Rhizobium</taxon>
    </lineage>
</organism>
<dbReference type="InterPro" id="IPR006356">
    <property type="entry name" value="HAD-SF_hydro_IIA_hyp3"/>
</dbReference>
<evidence type="ECO:0000313" key="1">
    <source>
        <dbReference type="EMBL" id="MBP1859427.1"/>
    </source>
</evidence>
<dbReference type="InterPro" id="IPR023214">
    <property type="entry name" value="HAD_sf"/>
</dbReference>
<dbReference type="Gene3D" id="3.40.50.1000">
    <property type="entry name" value="HAD superfamily/HAD-like"/>
    <property type="match status" value="2"/>
</dbReference>
<dbReference type="PANTHER" id="PTHR19288">
    <property type="entry name" value="4-NITROPHENYLPHOSPHATASE-RELATED"/>
    <property type="match status" value="1"/>
</dbReference>
<accession>A0ABS4ENA7</accession>
<dbReference type="Proteomes" id="UP000823786">
    <property type="component" value="Unassembled WGS sequence"/>
</dbReference>
<protein>
    <submittedName>
        <fullName evidence="1">HAD superfamily hydrolase (TIGR01450 family)</fullName>
    </submittedName>
</protein>
<keyword evidence="1" id="KW-0378">Hydrolase</keyword>
<dbReference type="CDD" id="cd07525">
    <property type="entry name" value="HAD_like"/>
    <property type="match status" value="1"/>
</dbReference>
<dbReference type="RefSeq" id="WP_209853485.1">
    <property type="nucleotide sequence ID" value="NZ_JAGGJV010000005.1"/>
</dbReference>
<sequence length="282" mass="30407">MAVRINSFRDIASRYDVVLCDVWGVLHNGIEAFKGACEALTEARAKGLTVVLITNSPRPHPGVIVQIRGLGVPDTAYDRIVTSGDVTRALISAGPKKIYFIGAEKDFPLLEGLGVNMVSSEEAEIIVCAGFFDDETETADDYRATLSAMAKRKVPFICANPDLVVERGHKLIPCAGAIAKVYEELGGETRISGKPYVPMYRASLSEAKLLRGGLDLTRVIAVGDGMPTDVKGAQDFGLDVLYISAGIHAAEYMAAEKTDEAKLTAFLKSEGATPKWWMPRLA</sequence>
<reference evidence="1 2" key="1">
    <citation type="submission" date="2021-03" db="EMBL/GenBank/DDBJ databases">
        <title>Genomic Encyclopedia of Type Strains, Phase IV (KMG-IV): sequencing the most valuable type-strain genomes for metagenomic binning, comparative biology and taxonomic classification.</title>
        <authorList>
            <person name="Goeker M."/>
        </authorList>
    </citation>
    <scope>NUCLEOTIDE SEQUENCE [LARGE SCALE GENOMIC DNA]</scope>
    <source>
        <strain evidence="1 2">DSM 26427</strain>
    </source>
</reference>
<dbReference type="NCBIfam" id="TIGR01459">
    <property type="entry name" value="HAD-SF-IIA-hyp4"/>
    <property type="match status" value="1"/>
</dbReference>
<gene>
    <name evidence="1" type="ORF">J2Z75_002944</name>
</gene>
<dbReference type="InterPro" id="IPR006357">
    <property type="entry name" value="HAD-SF_hydro_IIA"/>
</dbReference>
<name>A0ABS4ENA7_9HYPH</name>
<dbReference type="SUPFAM" id="SSF56784">
    <property type="entry name" value="HAD-like"/>
    <property type="match status" value="1"/>
</dbReference>
<evidence type="ECO:0000313" key="2">
    <source>
        <dbReference type="Proteomes" id="UP000823786"/>
    </source>
</evidence>